<evidence type="ECO:0000256" key="2">
    <source>
        <dbReference type="ARBA" id="ARBA00023002"/>
    </source>
</evidence>
<dbReference type="Pfam" id="PF01266">
    <property type="entry name" value="DAO"/>
    <property type="match status" value="1"/>
</dbReference>
<dbReference type="PANTHER" id="PTHR13847">
    <property type="entry name" value="SARCOSINE DEHYDROGENASE-RELATED"/>
    <property type="match status" value="1"/>
</dbReference>
<dbReference type="RefSeq" id="WP_179408891.1">
    <property type="nucleotide sequence ID" value="NZ_BMGF01000015.1"/>
</dbReference>
<dbReference type="Gene3D" id="3.50.50.60">
    <property type="entry name" value="FAD/NAD(P)-binding domain"/>
    <property type="match status" value="1"/>
</dbReference>
<accession>A0A7Y9XYS6</accession>
<comment type="similarity">
    <text evidence="1">Belongs to the DadA oxidoreductase family.</text>
</comment>
<evidence type="ECO:0000313" key="4">
    <source>
        <dbReference type="EMBL" id="NYH97124.1"/>
    </source>
</evidence>
<protein>
    <submittedName>
        <fullName evidence="4">Glycine/D-amino acid oxidase-like deaminating enzyme</fullName>
    </submittedName>
</protein>
<proteinExistence type="inferred from homology"/>
<dbReference type="GO" id="GO:0005737">
    <property type="term" value="C:cytoplasm"/>
    <property type="evidence" value="ECO:0007669"/>
    <property type="project" value="TreeGrafter"/>
</dbReference>
<comment type="caution">
    <text evidence="4">The sequence shown here is derived from an EMBL/GenBank/DDBJ whole genome shotgun (WGS) entry which is preliminary data.</text>
</comment>
<organism evidence="4 5">
    <name type="scientific">Novosphingobium marinum</name>
    <dbReference type="NCBI Taxonomy" id="1514948"/>
    <lineage>
        <taxon>Bacteria</taxon>
        <taxon>Pseudomonadati</taxon>
        <taxon>Pseudomonadota</taxon>
        <taxon>Alphaproteobacteria</taxon>
        <taxon>Sphingomonadales</taxon>
        <taxon>Sphingomonadaceae</taxon>
        <taxon>Novosphingobium</taxon>
    </lineage>
</organism>
<dbReference type="GO" id="GO:0005886">
    <property type="term" value="C:plasma membrane"/>
    <property type="evidence" value="ECO:0007669"/>
    <property type="project" value="TreeGrafter"/>
</dbReference>
<dbReference type="PANTHER" id="PTHR13847:SF280">
    <property type="entry name" value="D-AMINO ACID DEHYDROGENASE"/>
    <property type="match status" value="1"/>
</dbReference>
<keyword evidence="2" id="KW-0560">Oxidoreductase</keyword>
<dbReference type="GO" id="GO:0008718">
    <property type="term" value="F:D-amino-acid dehydrogenase activity"/>
    <property type="evidence" value="ECO:0007669"/>
    <property type="project" value="TreeGrafter"/>
</dbReference>
<dbReference type="InterPro" id="IPR036188">
    <property type="entry name" value="FAD/NAD-bd_sf"/>
</dbReference>
<gene>
    <name evidence="4" type="ORF">FHS75_003485</name>
</gene>
<evidence type="ECO:0000256" key="1">
    <source>
        <dbReference type="ARBA" id="ARBA00009410"/>
    </source>
</evidence>
<dbReference type="AlphaFoldDB" id="A0A7Y9XYS6"/>
<dbReference type="GO" id="GO:0055130">
    <property type="term" value="P:D-alanine catabolic process"/>
    <property type="evidence" value="ECO:0007669"/>
    <property type="project" value="TreeGrafter"/>
</dbReference>
<dbReference type="InterPro" id="IPR006076">
    <property type="entry name" value="FAD-dep_OxRdtase"/>
</dbReference>
<feature type="domain" description="FAD dependent oxidoreductase" evidence="3">
    <location>
        <begin position="19"/>
        <end position="411"/>
    </location>
</feature>
<evidence type="ECO:0000259" key="3">
    <source>
        <dbReference type="Pfam" id="PF01266"/>
    </source>
</evidence>
<dbReference type="Gene3D" id="3.30.9.10">
    <property type="entry name" value="D-Amino Acid Oxidase, subunit A, domain 2"/>
    <property type="match status" value="1"/>
</dbReference>
<keyword evidence="5" id="KW-1185">Reference proteome</keyword>
<dbReference type="SUPFAM" id="SSF51905">
    <property type="entry name" value="FAD/NAD(P)-binding domain"/>
    <property type="match status" value="1"/>
</dbReference>
<dbReference type="EMBL" id="JACBZF010000013">
    <property type="protein sequence ID" value="NYH97124.1"/>
    <property type="molecule type" value="Genomic_DNA"/>
</dbReference>
<name>A0A7Y9XYS6_9SPHN</name>
<sequence length="440" mass="47376">MSPVVKRVQSDETIPGAVDVVVIGGGIVGTSAAYYLARRGLSVALLEKGYIACEQSSRTWGWCRQQNRDRREMPLSLLSMRLWDGLAEEIGQDLGFRRSGLVYATDDEAMLDGWAAWRPVAEEFGVETYMLSSAEAARLVPETQRKWVGGLRSPTDGKAEPSLAAPVLAEGARALGASIHQNCAVYGLDSANGRIAGVETELGPIRTDAVVCAAGAWASRFLRPHGVTFPQASVRQTAVRTKPVADVGEVLYSPDFAMTRRLDGSYTLAISGRARLELTPKGIRFAREFMPQFVQRLKAVQVGVGDSFFDGPDSMTAMFSDDPGIFTSNRVLDPPPMKRLLGAIAENVRSTFPQLRDMEIDHAWGAFVDCTPDAVPVVSPIDSISGLFLAAGCSGHGFGVGPGIGYLLSQMIGGETPDIDLTHFALRRLVDGSKVEVGRL</sequence>
<evidence type="ECO:0000313" key="5">
    <source>
        <dbReference type="Proteomes" id="UP000522081"/>
    </source>
</evidence>
<dbReference type="Proteomes" id="UP000522081">
    <property type="component" value="Unassembled WGS sequence"/>
</dbReference>
<reference evidence="4 5" key="1">
    <citation type="submission" date="2020-07" db="EMBL/GenBank/DDBJ databases">
        <title>Genomic Encyclopedia of Type Strains, Phase IV (KMG-IV): sequencing the most valuable type-strain genomes for metagenomic binning, comparative biology and taxonomic classification.</title>
        <authorList>
            <person name="Goeker M."/>
        </authorList>
    </citation>
    <scope>NUCLEOTIDE SEQUENCE [LARGE SCALE GENOMIC DNA]</scope>
    <source>
        <strain evidence="4 5">DSM 29043</strain>
    </source>
</reference>